<keyword evidence="2 6" id="KW-0378">Hydrolase</keyword>
<evidence type="ECO:0000256" key="1">
    <source>
        <dbReference type="ARBA" id="ARBA00007072"/>
    </source>
</evidence>
<dbReference type="Proteomes" id="UP001056756">
    <property type="component" value="Chromosome"/>
</dbReference>
<keyword evidence="3 6" id="KW-0119">Carbohydrate metabolism</keyword>
<dbReference type="CDD" id="cd02850">
    <property type="entry name" value="E_set_Cellulase_N"/>
    <property type="match status" value="1"/>
</dbReference>
<dbReference type="InterPro" id="IPR004197">
    <property type="entry name" value="Cellulase_Ig-like"/>
</dbReference>
<accession>A0A9J6ZHJ3</accession>
<dbReference type="InterPro" id="IPR014756">
    <property type="entry name" value="Ig_E-set"/>
</dbReference>
<evidence type="ECO:0000259" key="8">
    <source>
        <dbReference type="Pfam" id="PF00759"/>
    </source>
</evidence>
<evidence type="ECO:0000256" key="6">
    <source>
        <dbReference type="PROSITE-ProRule" id="PRU10060"/>
    </source>
</evidence>
<dbReference type="InterPro" id="IPR033126">
    <property type="entry name" value="Glyco_hydro_9_Asp/Glu_AS"/>
</dbReference>
<comment type="catalytic activity">
    <reaction evidence="7">
        <text>Endohydrolysis of (1-&gt;4)-beta-D-glucosidic linkages in cellulose, lichenin and cereal beta-D-glucans.</text>
        <dbReference type="EC" id="3.2.1.4"/>
    </reaction>
</comment>
<keyword evidence="7" id="KW-0136">Cellulose degradation</keyword>
<evidence type="ECO:0000256" key="5">
    <source>
        <dbReference type="ARBA" id="ARBA00023326"/>
    </source>
</evidence>
<dbReference type="InterPro" id="IPR001701">
    <property type="entry name" value="Glyco_hydro_9"/>
</dbReference>
<proteinExistence type="inferred from homology"/>
<feature type="active site" evidence="6">
    <location>
        <position position="514"/>
    </location>
</feature>
<dbReference type="Pfam" id="PF00759">
    <property type="entry name" value="Glyco_hydro_9"/>
    <property type="match status" value="1"/>
</dbReference>
<feature type="domain" description="Glycoside hydrolase family 9" evidence="8">
    <location>
        <begin position="96"/>
        <end position="536"/>
    </location>
</feature>
<reference evidence="10" key="1">
    <citation type="submission" date="2022-05" db="EMBL/GenBank/DDBJ databases">
        <title>Novel bacterial taxa in a minimal lignocellulolytic consortium and its capacity to transform plastics disclosed by genome-resolved metagenomics.</title>
        <authorList>
            <person name="Rodriguez C.A.D."/>
            <person name="Diaz-Garcia L."/>
            <person name="Herrera K."/>
            <person name="Tarazona N.A."/>
            <person name="Sproer C."/>
            <person name="Overmann J."/>
            <person name="Jimenez D.J."/>
        </authorList>
    </citation>
    <scope>NUCLEOTIDE SEQUENCE</scope>
    <source>
        <strain evidence="10">MAG5</strain>
    </source>
</reference>
<evidence type="ECO:0000256" key="3">
    <source>
        <dbReference type="ARBA" id="ARBA00023277"/>
    </source>
</evidence>
<dbReference type="GO" id="GO:0008810">
    <property type="term" value="F:cellulase activity"/>
    <property type="evidence" value="ECO:0007669"/>
    <property type="project" value="UniProtKB-EC"/>
</dbReference>
<keyword evidence="5 6" id="KW-0624">Polysaccharide degradation</keyword>
<organism evidence="10 11">
    <name type="scientific">Candidatus Pristimantibacillus lignocellulolyticus</name>
    <dbReference type="NCBI Taxonomy" id="2994561"/>
    <lineage>
        <taxon>Bacteria</taxon>
        <taxon>Bacillati</taxon>
        <taxon>Bacillota</taxon>
        <taxon>Bacilli</taxon>
        <taxon>Bacillales</taxon>
        <taxon>Paenibacillaceae</taxon>
        <taxon>Candidatus Pristimantibacillus</taxon>
    </lineage>
</organism>
<feature type="domain" description="Cellulase Ig-like" evidence="9">
    <location>
        <begin position="9"/>
        <end position="80"/>
    </location>
</feature>
<keyword evidence="4 6" id="KW-0326">Glycosidase</keyword>
<dbReference type="Gene3D" id="1.50.10.10">
    <property type="match status" value="1"/>
</dbReference>
<comment type="similarity">
    <text evidence="1 6 7">Belongs to the glycosyl hydrolase 9 (cellulase E) family.</text>
</comment>
<evidence type="ECO:0000256" key="4">
    <source>
        <dbReference type="ARBA" id="ARBA00023295"/>
    </source>
</evidence>
<name>A0A9J6ZHJ3_9BACL</name>
<protein>
    <recommendedName>
        <fullName evidence="7">Endoglucanase</fullName>
        <ecNumber evidence="7">3.2.1.4</ecNumber>
    </recommendedName>
</protein>
<dbReference type="EC" id="3.2.1.4" evidence="7"/>
<dbReference type="GO" id="GO:0030245">
    <property type="term" value="P:cellulose catabolic process"/>
    <property type="evidence" value="ECO:0007669"/>
    <property type="project" value="UniProtKB-KW"/>
</dbReference>
<dbReference type="PANTHER" id="PTHR22298">
    <property type="entry name" value="ENDO-1,4-BETA-GLUCANASE"/>
    <property type="match status" value="1"/>
</dbReference>
<dbReference type="InterPro" id="IPR012341">
    <property type="entry name" value="6hp_glycosidase-like_sf"/>
</dbReference>
<dbReference type="EMBL" id="CP097899">
    <property type="protein sequence ID" value="URN95651.1"/>
    <property type="molecule type" value="Genomic_DNA"/>
</dbReference>
<gene>
    <name evidence="10" type="ORF">NAG76_05245</name>
</gene>
<evidence type="ECO:0000256" key="7">
    <source>
        <dbReference type="RuleBase" id="RU361166"/>
    </source>
</evidence>
<evidence type="ECO:0000313" key="10">
    <source>
        <dbReference type="EMBL" id="URN95651.1"/>
    </source>
</evidence>
<dbReference type="Gene3D" id="2.60.40.10">
    <property type="entry name" value="Immunoglobulins"/>
    <property type="match status" value="1"/>
</dbReference>
<dbReference type="AlphaFoldDB" id="A0A9J6ZHJ3"/>
<sequence>MTSSLHSIIAINQLGYREADSKKAILTELEGDFYVVDFYSNEKVFQGTTTEAKYDQASGTVVSTADFSSCRTPGTYYIAFEPEVKSYPFIIGDDVYCDVQRALLKAFYYLRCGVELDEQYAGVWKHGPCHTSLVHVHSAPDQQFDGCGGWHDAGDYGKYIVAAGKAVADLLLAYEWYPQAFVTPIPLPESNDRMDDVLHECKVELDWMLRMQDQASGGVYHKLTTLKFPPNDTMPEADLAPLYASPISATATASFAATLALAARIYQSIDENYAVHCLQQAKFAWKWLEEHPSYPDFHNPTDVETGEYGDPVDHDERYWAAAELYRTTGEAKYHEVFLDLVREQDFDHYQLGWTDMGGYGTICYLLTEHDQDKAVVALLRNGLQQRVTQLVEISKQDGYGISMLPEHYVWGSNMNVMNNAMLLLIADKLCSTSQYEAVVAQHVHYILGTNVMGTSYVTGFGSKPIMNPHHRPSIGDGIVDPVPGMLSGGPNKNLQDEIAIAELQGAAPAAAFIDHIESYATNEITIYWNSPAVFVLSHFI</sequence>
<evidence type="ECO:0000259" key="9">
    <source>
        <dbReference type="Pfam" id="PF02927"/>
    </source>
</evidence>
<dbReference type="SUPFAM" id="SSF81296">
    <property type="entry name" value="E set domains"/>
    <property type="match status" value="1"/>
</dbReference>
<dbReference type="KEGG" id="plig:NAG76_05245"/>
<dbReference type="SUPFAM" id="SSF48208">
    <property type="entry name" value="Six-hairpin glycosidases"/>
    <property type="match status" value="1"/>
</dbReference>
<dbReference type="InterPro" id="IPR008928">
    <property type="entry name" value="6-hairpin_glycosidase_sf"/>
</dbReference>
<evidence type="ECO:0000256" key="2">
    <source>
        <dbReference type="ARBA" id="ARBA00022801"/>
    </source>
</evidence>
<dbReference type="Pfam" id="PF02927">
    <property type="entry name" value="CelD_N"/>
    <property type="match status" value="1"/>
</dbReference>
<dbReference type="PROSITE" id="PS00698">
    <property type="entry name" value="GH9_3"/>
    <property type="match status" value="1"/>
</dbReference>
<feature type="active site" evidence="6">
    <location>
        <position position="523"/>
    </location>
</feature>
<dbReference type="InterPro" id="IPR013783">
    <property type="entry name" value="Ig-like_fold"/>
</dbReference>
<evidence type="ECO:0000313" key="11">
    <source>
        <dbReference type="Proteomes" id="UP001056756"/>
    </source>
</evidence>